<keyword evidence="4" id="KW-0720">Serine protease</keyword>
<evidence type="ECO:0000256" key="5">
    <source>
        <dbReference type="SAM" id="Phobius"/>
    </source>
</evidence>
<comment type="caution">
    <text evidence="7">The sequence shown here is derived from an EMBL/GenBank/DDBJ whole genome shotgun (WGS) entry which is preliminary data.</text>
</comment>
<proteinExistence type="inferred from homology"/>
<keyword evidence="5" id="KW-0472">Membrane</keyword>
<evidence type="ECO:0000256" key="2">
    <source>
        <dbReference type="ARBA" id="ARBA00022670"/>
    </source>
</evidence>
<dbReference type="CDD" id="cd07023">
    <property type="entry name" value="S49_Sppa_N_C"/>
    <property type="match status" value="1"/>
</dbReference>
<evidence type="ECO:0000256" key="1">
    <source>
        <dbReference type="ARBA" id="ARBA00008683"/>
    </source>
</evidence>
<feature type="transmembrane region" description="Helical" evidence="5">
    <location>
        <begin position="32"/>
        <end position="53"/>
    </location>
</feature>
<dbReference type="PANTHER" id="PTHR42987:SF8">
    <property type="entry name" value="PROTEINASE"/>
    <property type="match status" value="1"/>
</dbReference>
<evidence type="ECO:0000256" key="3">
    <source>
        <dbReference type="ARBA" id="ARBA00022801"/>
    </source>
</evidence>
<evidence type="ECO:0000313" key="8">
    <source>
        <dbReference type="Proteomes" id="UP001165267"/>
    </source>
</evidence>
<dbReference type="PANTHER" id="PTHR42987">
    <property type="entry name" value="PEPTIDASE S49"/>
    <property type="match status" value="1"/>
</dbReference>
<evidence type="ECO:0000313" key="7">
    <source>
        <dbReference type="EMBL" id="MCR2746900.1"/>
    </source>
</evidence>
<dbReference type="Proteomes" id="UP001165267">
    <property type="component" value="Unassembled WGS sequence"/>
</dbReference>
<keyword evidence="5" id="KW-1133">Transmembrane helix</keyword>
<keyword evidence="2" id="KW-0645">Protease</keyword>
<reference evidence="7" key="1">
    <citation type="submission" date="2022-07" db="EMBL/GenBank/DDBJ databases">
        <authorList>
            <person name="Xamxidin M."/>
        </authorList>
    </citation>
    <scope>NUCLEOTIDE SEQUENCE</scope>
    <source>
        <strain evidence="7">YS8-69</strain>
    </source>
</reference>
<organism evidence="7 8">
    <name type="scientific">Limnobacter parvus</name>
    <dbReference type="NCBI Taxonomy" id="2939690"/>
    <lineage>
        <taxon>Bacteria</taxon>
        <taxon>Pseudomonadati</taxon>
        <taxon>Pseudomonadota</taxon>
        <taxon>Betaproteobacteria</taxon>
        <taxon>Burkholderiales</taxon>
        <taxon>Burkholderiaceae</taxon>
        <taxon>Limnobacter</taxon>
    </lineage>
</organism>
<gene>
    <name evidence="7" type="ORF">NSP04_09590</name>
</gene>
<sequence length="318" mass="34709">MSDENTQWERKLLEKLASEALVEQRRKRRWGIFFKLIGFAYIGIVIASLMGLINGPSLEVSRHTALVDLEGVIASDTMASADRINSGLRSAFESESSAGVILRINSPGGSPVQAGLINDEIKRLRAKYPNKPFYAVVEEVCASGGYYVAAAADKIYVDKASLVGSIGVVMNGFGFTGTMEKLGVERRLITSGDNKGFLDPFSEADPYQTEFAKQMAEEIHQQFIKVVKDGRGDKLASNPELFSGLVWTGERSVELGLADALGSIDTVARDVIKAENILDYSEQDSFAERFAERVGVVFGQGVRSVFPEFGASQRLGFQ</sequence>
<dbReference type="Gene3D" id="6.20.330.10">
    <property type="match status" value="1"/>
</dbReference>
<feature type="domain" description="Peptidase S49" evidence="6">
    <location>
        <begin position="129"/>
        <end position="273"/>
    </location>
</feature>
<accession>A0ABT1XHZ0</accession>
<evidence type="ECO:0000256" key="4">
    <source>
        <dbReference type="ARBA" id="ARBA00022825"/>
    </source>
</evidence>
<dbReference type="InterPro" id="IPR002142">
    <property type="entry name" value="Peptidase_S49"/>
</dbReference>
<keyword evidence="5" id="KW-0812">Transmembrane</keyword>
<dbReference type="InterPro" id="IPR029045">
    <property type="entry name" value="ClpP/crotonase-like_dom_sf"/>
</dbReference>
<dbReference type="Gene3D" id="3.90.226.10">
    <property type="entry name" value="2-enoyl-CoA Hydratase, Chain A, domain 1"/>
    <property type="match status" value="1"/>
</dbReference>
<dbReference type="Pfam" id="PF01343">
    <property type="entry name" value="Peptidase_S49"/>
    <property type="match status" value="1"/>
</dbReference>
<comment type="similarity">
    <text evidence="1">Belongs to the peptidase S49 family.</text>
</comment>
<name>A0ABT1XHZ0_9BURK</name>
<dbReference type="EMBL" id="JANKHG010000017">
    <property type="protein sequence ID" value="MCR2746900.1"/>
    <property type="molecule type" value="Genomic_DNA"/>
</dbReference>
<keyword evidence="8" id="KW-1185">Reference proteome</keyword>
<keyword evidence="3" id="KW-0378">Hydrolase</keyword>
<protein>
    <submittedName>
        <fullName evidence="7">S49 family peptidase</fullName>
    </submittedName>
</protein>
<evidence type="ECO:0000259" key="6">
    <source>
        <dbReference type="Pfam" id="PF01343"/>
    </source>
</evidence>
<dbReference type="SUPFAM" id="SSF52096">
    <property type="entry name" value="ClpP/crotonase"/>
    <property type="match status" value="1"/>
</dbReference>
<dbReference type="InterPro" id="IPR047272">
    <property type="entry name" value="S49_SppA_C"/>
</dbReference>
<dbReference type="RefSeq" id="WP_257512108.1">
    <property type="nucleotide sequence ID" value="NZ_JANKHG010000017.1"/>
</dbReference>